<dbReference type="Gene3D" id="1.10.150.650">
    <property type="match status" value="1"/>
</dbReference>
<dbReference type="AlphaFoldDB" id="A0A1H9RVI5"/>
<dbReference type="STRING" id="1464123.SAMN05444126_105121"/>
<dbReference type="SUPFAM" id="SSF89550">
    <property type="entry name" value="PHP domain-like"/>
    <property type="match status" value="1"/>
</dbReference>
<protein>
    <recommendedName>
        <fullName evidence="1">Polymerase/histidinol phosphatase N-terminal domain-containing protein</fullName>
    </recommendedName>
</protein>
<dbReference type="Proteomes" id="UP000199318">
    <property type="component" value="Unassembled WGS sequence"/>
</dbReference>
<dbReference type="OrthoDB" id="9804333at2"/>
<dbReference type="EMBL" id="FOGV01000005">
    <property type="protein sequence ID" value="SER76891.1"/>
    <property type="molecule type" value="Genomic_DNA"/>
</dbReference>
<dbReference type="InterPro" id="IPR016195">
    <property type="entry name" value="Pol/histidinol_Pase-like"/>
</dbReference>
<gene>
    <name evidence="2" type="ORF">SAMN05444126_105121</name>
</gene>
<dbReference type="InterPro" id="IPR052018">
    <property type="entry name" value="PHP_domain"/>
</dbReference>
<evidence type="ECO:0000313" key="2">
    <source>
        <dbReference type="EMBL" id="SER76891.1"/>
    </source>
</evidence>
<dbReference type="Pfam" id="PF02811">
    <property type="entry name" value="PHP"/>
    <property type="match status" value="1"/>
</dbReference>
<accession>A0A1H9RVI5</accession>
<dbReference type="InterPro" id="IPR004013">
    <property type="entry name" value="PHP_dom"/>
</dbReference>
<organism evidence="2 3">
    <name type="scientific">Salisediminibacterium halotolerans</name>
    <dbReference type="NCBI Taxonomy" id="517425"/>
    <lineage>
        <taxon>Bacteria</taxon>
        <taxon>Bacillati</taxon>
        <taxon>Bacillota</taxon>
        <taxon>Bacilli</taxon>
        <taxon>Bacillales</taxon>
        <taxon>Bacillaceae</taxon>
        <taxon>Salisediminibacterium</taxon>
    </lineage>
</organism>
<dbReference type="CDD" id="cd07438">
    <property type="entry name" value="PHP_HisPPase_AMP"/>
    <property type="match status" value="1"/>
</dbReference>
<comment type="caution">
    <text evidence="2">The sequence shown here is derived from an EMBL/GenBank/DDBJ whole genome shotgun (WGS) entry which is preliminary data.</text>
</comment>
<dbReference type="Gene3D" id="3.20.20.140">
    <property type="entry name" value="Metal-dependent hydrolases"/>
    <property type="match status" value="1"/>
</dbReference>
<reference evidence="3" key="1">
    <citation type="submission" date="2016-10" db="EMBL/GenBank/DDBJ databases">
        <authorList>
            <person name="de Groot N.N."/>
        </authorList>
    </citation>
    <scope>NUCLEOTIDE SEQUENCE [LARGE SCALE GENOMIC DNA]</scope>
    <source>
        <strain evidence="3">10nlg</strain>
    </source>
</reference>
<evidence type="ECO:0000259" key="1">
    <source>
        <dbReference type="SMART" id="SM00481"/>
    </source>
</evidence>
<dbReference type="InterPro" id="IPR003141">
    <property type="entry name" value="Pol/His_phosphatase_N"/>
</dbReference>
<feature type="domain" description="Polymerase/histidinol phosphatase N-terminal" evidence="1">
    <location>
        <begin position="1"/>
        <end position="62"/>
    </location>
</feature>
<dbReference type="GO" id="GO:0004534">
    <property type="term" value="F:5'-3' RNA exonuclease activity"/>
    <property type="evidence" value="ECO:0007669"/>
    <property type="project" value="TreeGrafter"/>
</dbReference>
<sequence length="276" mass="31014">MHTLASDGGYSPSELVRKCAEANVTLIAITDHDTTSGLPEAAKEAARHGLSFVNGIELSTRFNEESIDILGYGIDPSDASLQDKLAFHRNQRMKRMTEMIGKCREQGFEITEEDVKKFVTGDTYSRPHLAKALEAKGYVRNVADAFDRFIGYGRPCYVQKAEEMDPREAIQLIHSAGGAAVLAHPVYYQLDDEVQKWVRLYGLDGIEIYHRDHSEKDIARFKKLAEQIEQDQSCSLFRTGGSDFHHESYGRTGEEIGLTKLPFEYARSLADAFNVK</sequence>
<dbReference type="PANTHER" id="PTHR42924">
    <property type="entry name" value="EXONUCLEASE"/>
    <property type="match status" value="1"/>
</dbReference>
<name>A0A1H9RVI5_9BACI</name>
<dbReference type="PANTHER" id="PTHR42924:SF3">
    <property type="entry name" value="POLYMERASE_HISTIDINOL PHOSPHATASE N-TERMINAL DOMAIN-CONTAINING PROTEIN"/>
    <property type="match status" value="1"/>
</dbReference>
<proteinExistence type="predicted"/>
<evidence type="ECO:0000313" key="3">
    <source>
        <dbReference type="Proteomes" id="UP000199318"/>
    </source>
</evidence>
<dbReference type="GO" id="GO:0035312">
    <property type="term" value="F:5'-3' DNA exonuclease activity"/>
    <property type="evidence" value="ECO:0007669"/>
    <property type="project" value="TreeGrafter"/>
</dbReference>
<dbReference type="SMART" id="SM00481">
    <property type="entry name" value="POLIIIAc"/>
    <property type="match status" value="1"/>
</dbReference>
<keyword evidence="3" id="KW-1185">Reference proteome</keyword>